<gene>
    <name evidence="1" type="ORF">GALL_501400</name>
</gene>
<evidence type="ECO:0000313" key="1">
    <source>
        <dbReference type="EMBL" id="OIQ68269.1"/>
    </source>
</evidence>
<dbReference type="AlphaFoldDB" id="A0A1J5PXC6"/>
<proteinExistence type="predicted"/>
<accession>A0A1J5PXC6</accession>
<reference evidence="1" key="1">
    <citation type="submission" date="2016-10" db="EMBL/GenBank/DDBJ databases">
        <title>Sequence of Gallionella enrichment culture.</title>
        <authorList>
            <person name="Poehlein A."/>
            <person name="Muehling M."/>
            <person name="Daniel R."/>
        </authorList>
    </citation>
    <scope>NUCLEOTIDE SEQUENCE</scope>
</reference>
<name>A0A1J5PXC6_9ZZZZ</name>
<dbReference type="EMBL" id="MLJW01005411">
    <property type="protein sequence ID" value="OIQ68269.1"/>
    <property type="molecule type" value="Genomic_DNA"/>
</dbReference>
<protein>
    <submittedName>
        <fullName evidence="1">Uncharacterized protein</fullName>
    </submittedName>
</protein>
<sequence>MATADDEGQVAVFGVVAFFDARVEGVAVQMGDGEGVQLRMGHDPWGSAGGAAALELTALIAVAAEGFHAVPSRGHSQAAPLTPEESPWAALRTGVVKQSVKT</sequence>
<comment type="caution">
    <text evidence="1">The sequence shown here is derived from an EMBL/GenBank/DDBJ whole genome shotgun (WGS) entry which is preliminary data.</text>
</comment>
<organism evidence="1">
    <name type="scientific">mine drainage metagenome</name>
    <dbReference type="NCBI Taxonomy" id="410659"/>
    <lineage>
        <taxon>unclassified sequences</taxon>
        <taxon>metagenomes</taxon>
        <taxon>ecological metagenomes</taxon>
    </lineage>
</organism>